<dbReference type="AlphaFoldDB" id="A0AAV0ZRU6"/>
<dbReference type="PANTHER" id="PTHR33710">
    <property type="entry name" value="BNAC02G09200D PROTEIN"/>
    <property type="match status" value="1"/>
</dbReference>
<accession>A0AAV0ZRU6</accession>
<sequence length="200" mass="23688">MIDFYIVYNTHNNATWRGTAIYGYPKSNQKTLTYNLINNLAQRNPHDNCNLIRYDKEKVGENPMLPHLSNIINDTFSSCHLNDLGYIGNMETWTNNQQGGDFIMARLDRFMASNNWITNFPHFSNTHLHRISFDHNHILLKFSSRQELSSPRYCVKRSQHFENIWMEHQDIEGIIESSWKNQNHRKTRDKIQNTLDILCN</sequence>
<reference evidence="1 2" key="1">
    <citation type="submission" date="2023-01" db="EMBL/GenBank/DDBJ databases">
        <authorList>
            <person name="Kreplak J."/>
        </authorList>
    </citation>
    <scope>NUCLEOTIDE SEQUENCE [LARGE SCALE GENOMIC DNA]</scope>
</reference>
<dbReference type="PANTHER" id="PTHR33710:SF71">
    <property type="entry name" value="ENDONUCLEASE_EXONUCLEASE_PHOSPHATASE DOMAIN-CONTAINING PROTEIN"/>
    <property type="match status" value="1"/>
</dbReference>
<organism evidence="1 2">
    <name type="scientific">Vicia faba</name>
    <name type="common">Broad bean</name>
    <name type="synonym">Faba vulgaris</name>
    <dbReference type="NCBI Taxonomy" id="3906"/>
    <lineage>
        <taxon>Eukaryota</taxon>
        <taxon>Viridiplantae</taxon>
        <taxon>Streptophyta</taxon>
        <taxon>Embryophyta</taxon>
        <taxon>Tracheophyta</taxon>
        <taxon>Spermatophyta</taxon>
        <taxon>Magnoliopsida</taxon>
        <taxon>eudicotyledons</taxon>
        <taxon>Gunneridae</taxon>
        <taxon>Pentapetalae</taxon>
        <taxon>rosids</taxon>
        <taxon>fabids</taxon>
        <taxon>Fabales</taxon>
        <taxon>Fabaceae</taxon>
        <taxon>Papilionoideae</taxon>
        <taxon>50 kb inversion clade</taxon>
        <taxon>NPAAA clade</taxon>
        <taxon>Hologalegina</taxon>
        <taxon>IRL clade</taxon>
        <taxon>Fabeae</taxon>
        <taxon>Vicia</taxon>
    </lineage>
</organism>
<proteinExistence type="predicted"/>
<evidence type="ECO:0000313" key="2">
    <source>
        <dbReference type="Proteomes" id="UP001157006"/>
    </source>
</evidence>
<dbReference type="Proteomes" id="UP001157006">
    <property type="component" value="Chromosome 2"/>
</dbReference>
<gene>
    <name evidence="1" type="ORF">VFH_II159200</name>
</gene>
<dbReference type="SUPFAM" id="SSF56219">
    <property type="entry name" value="DNase I-like"/>
    <property type="match status" value="1"/>
</dbReference>
<name>A0AAV0ZRU6_VICFA</name>
<protein>
    <submittedName>
        <fullName evidence="1">Uncharacterized protein</fullName>
    </submittedName>
</protein>
<keyword evidence="2" id="KW-1185">Reference proteome</keyword>
<evidence type="ECO:0000313" key="1">
    <source>
        <dbReference type="EMBL" id="CAI8599100.1"/>
    </source>
</evidence>
<dbReference type="EMBL" id="OX451737">
    <property type="protein sequence ID" value="CAI8599100.1"/>
    <property type="molecule type" value="Genomic_DNA"/>
</dbReference>
<dbReference type="InterPro" id="IPR036691">
    <property type="entry name" value="Endo/exonu/phosph_ase_sf"/>
</dbReference>